<reference evidence="9" key="2">
    <citation type="submission" date="2016-02" db="EMBL/GenBank/DDBJ databases">
        <title>Genome sequencing of Aspergillus luchuensis NBRC 4314.</title>
        <authorList>
            <person name="Yamada O."/>
        </authorList>
    </citation>
    <scope>NUCLEOTIDE SEQUENCE [LARGE SCALE GENOMIC DNA]</scope>
    <source>
        <strain evidence="9">RIB 2604</strain>
    </source>
</reference>
<organism evidence="8 9">
    <name type="scientific">Aspergillus kawachii</name>
    <name type="common">White koji mold</name>
    <name type="synonym">Aspergillus awamori var. kawachi</name>
    <dbReference type="NCBI Taxonomy" id="1069201"/>
    <lineage>
        <taxon>Eukaryota</taxon>
        <taxon>Fungi</taxon>
        <taxon>Dikarya</taxon>
        <taxon>Ascomycota</taxon>
        <taxon>Pezizomycotina</taxon>
        <taxon>Eurotiomycetes</taxon>
        <taxon>Eurotiomycetidae</taxon>
        <taxon>Eurotiales</taxon>
        <taxon>Aspergillaceae</taxon>
        <taxon>Aspergillus</taxon>
        <taxon>Aspergillus subgen. Circumdati</taxon>
    </lineage>
</organism>
<dbReference type="GO" id="GO:0005524">
    <property type="term" value="F:ATP binding"/>
    <property type="evidence" value="ECO:0007669"/>
    <property type="project" value="UniProtKB-KW"/>
</dbReference>
<dbReference type="InterPro" id="IPR011009">
    <property type="entry name" value="Kinase-like_dom_sf"/>
</dbReference>
<evidence type="ECO:0000259" key="6">
    <source>
        <dbReference type="PROSITE" id="PS50011"/>
    </source>
</evidence>
<feature type="domain" description="Protein kinase" evidence="6">
    <location>
        <begin position="1"/>
        <end position="291"/>
    </location>
</feature>
<dbReference type="OrthoDB" id="5979581at2759"/>
<evidence type="ECO:0000256" key="3">
    <source>
        <dbReference type="ARBA" id="ARBA00022741"/>
    </source>
</evidence>
<dbReference type="GO" id="GO:0004674">
    <property type="term" value="F:protein serine/threonine kinase activity"/>
    <property type="evidence" value="ECO:0007669"/>
    <property type="project" value="UniProtKB-KW"/>
</dbReference>
<dbReference type="GO" id="GO:0005634">
    <property type="term" value="C:nucleus"/>
    <property type="evidence" value="ECO:0007669"/>
    <property type="project" value="TreeGrafter"/>
</dbReference>
<keyword evidence="5" id="KW-0067">ATP-binding</keyword>
<keyword evidence="4" id="KW-0418">Kinase</keyword>
<dbReference type="Proteomes" id="UP000075230">
    <property type="component" value="Unassembled WGS sequence"/>
</dbReference>
<evidence type="ECO:0000313" key="7">
    <source>
        <dbReference type="EMBL" id="BCR94744.1"/>
    </source>
</evidence>
<dbReference type="RefSeq" id="XP_041538510.1">
    <property type="nucleotide sequence ID" value="XM_041684313.1"/>
</dbReference>
<dbReference type="EMBL" id="BCWF01000006">
    <property type="protein sequence ID" value="GAT19755.1"/>
    <property type="molecule type" value="Genomic_DNA"/>
</dbReference>
<dbReference type="PROSITE" id="PS50011">
    <property type="entry name" value="PROTEIN_KINASE_DOM"/>
    <property type="match status" value="1"/>
</dbReference>
<evidence type="ECO:0000313" key="8">
    <source>
        <dbReference type="EMBL" id="GAT19755.1"/>
    </source>
</evidence>
<dbReference type="EMBL" id="AP024425">
    <property type="protein sequence ID" value="BCR94744.1"/>
    <property type="molecule type" value="Genomic_DNA"/>
</dbReference>
<keyword evidence="10" id="KW-1185">Reference proteome</keyword>
<dbReference type="VEuPathDB" id="FungiDB:ASPFODRAFT_28968"/>
<dbReference type="GeneID" id="64956069"/>
<sequence>MRLLDHFDVEGPNGIHPCLVLEMLGPSVSDLVEGRFADGRLPGSLAKGVARQALMGLDALHRREIAHGDFHIRNLAFAIYPMANIPEDEFINLLGKPDVRYVHCNDGGRLGHGIPEYIVRPASLHSRSWPLSDTIKLVDFGESFPRKDAPKTLHTPLVVRAPEVIFKDRLDYRVDLWSLGCMLFELFVGQPPFDSFLITPKILVEQMQEMGGEALPDRWAPLWESMRGENATEAGGPGLQEWLEEMYFDGERKEDMTRDDIVELGRIIRKLLRFEPGARASVEEILNDPWFEN</sequence>
<dbReference type="SMART" id="SM00220">
    <property type="entry name" value="S_TKc"/>
    <property type="match status" value="1"/>
</dbReference>
<evidence type="ECO:0000256" key="4">
    <source>
        <dbReference type="ARBA" id="ARBA00022777"/>
    </source>
</evidence>
<dbReference type="PANTHER" id="PTHR45646:SF11">
    <property type="entry name" value="SERINE_THREONINE-PROTEIN KINASE DOA"/>
    <property type="match status" value="1"/>
</dbReference>
<accession>A0A146F0M6</accession>
<dbReference type="SUPFAM" id="SSF56112">
    <property type="entry name" value="Protein kinase-like (PK-like)"/>
    <property type="match status" value="1"/>
</dbReference>
<name>A0A146F0M6_ASPKA</name>
<keyword evidence="3" id="KW-0547">Nucleotide-binding</keyword>
<dbReference type="Gene3D" id="3.30.200.20">
    <property type="entry name" value="Phosphorylase Kinase, domain 1"/>
    <property type="match status" value="1"/>
</dbReference>
<dbReference type="Pfam" id="PF00069">
    <property type="entry name" value="Pkinase"/>
    <property type="match status" value="1"/>
</dbReference>
<reference evidence="8 9" key="1">
    <citation type="journal article" date="2016" name="DNA Res.">
        <title>Genome sequence of Aspergillus luchuensis NBRC 4314.</title>
        <authorList>
            <person name="Yamada O."/>
            <person name="Machida M."/>
            <person name="Hosoyama A."/>
            <person name="Goto M."/>
            <person name="Takahashi T."/>
            <person name="Futagami T."/>
            <person name="Yamagata Y."/>
            <person name="Takeuchi M."/>
            <person name="Kobayashi T."/>
            <person name="Koike H."/>
            <person name="Abe K."/>
            <person name="Asai K."/>
            <person name="Arita M."/>
            <person name="Fujita N."/>
            <person name="Fukuda K."/>
            <person name="Higa K."/>
            <person name="Horikawa H."/>
            <person name="Ishikawa T."/>
            <person name="Jinno K."/>
            <person name="Kato Y."/>
            <person name="Kirimura K."/>
            <person name="Mizutani O."/>
            <person name="Nakasone K."/>
            <person name="Sano M."/>
            <person name="Shiraishi Y."/>
            <person name="Tsukahara M."/>
            <person name="Gomi K."/>
        </authorList>
    </citation>
    <scope>NUCLEOTIDE SEQUENCE [LARGE SCALE GENOMIC DNA]</scope>
    <source>
        <strain evidence="8 9">RIB 2604</strain>
    </source>
</reference>
<evidence type="ECO:0000313" key="9">
    <source>
        <dbReference type="Proteomes" id="UP000075230"/>
    </source>
</evidence>
<reference evidence="7" key="3">
    <citation type="submission" date="2021-01" db="EMBL/GenBank/DDBJ databases">
        <authorList>
            <consortium name="Aspergillus luchuensis mut. kawachii IFO 4304 genome sequencing consortium"/>
            <person name="Kazuki M."/>
            <person name="Futagami T."/>
        </authorList>
    </citation>
    <scope>NUCLEOTIDE SEQUENCE</scope>
    <source>
        <strain evidence="7">IFO 4308</strain>
    </source>
</reference>
<dbReference type="KEGG" id="aluc:AKAW2_11790A"/>
<gene>
    <name evidence="7" type="ORF">AKAW2_11790A</name>
    <name evidence="8" type="ORF">RIB2604_00603360</name>
</gene>
<evidence type="ECO:0000256" key="2">
    <source>
        <dbReference type="ARBA" id="ARBA00022679"/>
    </source>
</evidence>
<dbReference type="AlphaFoldDB" id="A0A146F0M6"/>
<dbReference type="InterPro" id="IPR000719">
    <property type="entry name" value="Prot_kinase_dom"/>
</dbReference>
<reference evidence="7" key="4">
    <citation type="submission" date="2021-02" db="EMBL/GenBank/DDBJ databases">
        <title>Aspergillus luchuensis mut. kawachii IFO 4304 genome sequence.</title>
        <authorList>
            <person name="Mori K."/>
            <person name="Kadooka C."/>
            <person name="Goto M."/>
            <person name="Futagami T."/>
        </authorList>
    </citation>
    <scope>NUCLEOTIDE SEQUENCE</scope>
    <source>
        <strain evidence="7">IFO 4308</strain>
    </source>
</reference>
<evidence type="ECO:0000256" key="1">
    <source>
        <dbReference type="ARBA" id="ARBA00022527"/>
    </source>
</evidence>
<dbReference type="GO" id="GO:0043484">
    <property type="term" value="P:regulation of RNA splicing"/>
    <property type="evidence" value="ECO:0007669"/>
    <property type="project" value="TreeGrafter"/>
</dbReference>
<keyword evidence="2" id="KW-0808">Transferase</keyword>
<dbReference type="Gene3D" id="1.10.510.10">
    <property type="entry name" value="Transferase(Phosphotransferase) domain 1"/>
    <property type="match status" value="1"/>
</dbReference>
<proteinExistence type="predicted"/>
<keyword evidence="1" id="KW-0723">Serine/threonine-protein kinase</keyword>
<dbReference type="Proteomes" id="UP000661280">
    <property type="component" value="Chromosome 1"/>
</dbReference>
<dbReference type="PANTHER" id="PTHR45646">
    <property type="entry name" value="SERINE/THREONINE-PROTEIN KINASE DOA-RELATED"/>
    <property type="match status" value="1"/>
</dbReference>
<evidence type="ECO:0000313" key="10">
    <source>
        <dbReference type="Proteomes" id="UP000661280"/>
    </source>
</evidence>
<dbReference type="InterPro" id="IPR051175">
    <property type="entry name" value="CLK_kinases"/>
</dbReference>
<evidence type="ECO:0000256" key="5">
    <source>
        <dbReference type="ARBA" id="ARBA00022840"/>
    </source>
</evidence>
<protein>
    <recommendedName>
        <fullName evidence="6">Protein kinase domain-containing protein</fullName>
    </recommendedName>
</protein>